<evidence type="ECO:0000259" key="11">
    <source>
        <dbReference type="Pfam" id="PF00291"/>
    </source>
</evidence>
<evidence type="ECO:0000256" key="2">
    <source>
        <dbReference type="ARBA" id="ARBA00004496"/>
    </source>
</evidence>
<accession>A0A1E3PD10</accession>
<comment type="subcellular location">
    <subcellularLocation>
        <location evidence="2">Cytoplasm</location>
    </subcellularLocation>
</comment>
<dbReference type="GO" id="GO:0003941">
    <property type="term" value="F:L-serine ammonia-lyase activity"/>
    <property type="evidence" value="ECO:0007669"/>
    <property type="project" value="UniProtKB-EC"/>
</dbReference>
<dbReference type="GO" id="GO:0006567">
    <property type="term" value="P:L-threonine catabolic process"/>
    <property type="evidence" value="ECO:0007669"/>
    <property type="project" value="TreeGrafter"/>
</dbReference>
<dbReference type="GO" id="GO:0006565">
    <property type="term" value="P:L-serine catabolic process"/>
    <property type="evidence" value="ECO:0007669"/>
    <property type="project" value="TreeGrafter"/>
</dbReference>
<dbReference type="EC" id="4.3.1.17" evidence="5"/>
<comment type="cofactor">
    <cofactor evidence="1">
        <name>pyridoxal 5'-phosphate</name>
        <dbReference type="ChEBI" id="CHEBI:597326"/>
    </cofactor>
</comment>
<keyword evidence="8" id="KW-0663">Pyridoxal phosphate</keyword>
<dbReference type="InterPro" id="IPR001926">
    <property type="entry name" value="TrpB-like_PALP"/>
</dbReference>
<dbReference type="SUPFAM" id="SSF53686">
    <property type="entry name" value="Tryptophan synthase beta subunit-like PLP-dependent enzymes"/>
    <property type="match status" value="1"/>
</dbReference>
<comment type="pathway">
    <text evidence="3">Carbohydrate biosynthesis; gluconeogenesis.</text>
</comment>
<dbReference type="STRING" id="857566.A0A1E3PD10"/>
<keyword evidence="13" id="KW-1185">Reference proteome</keyword>
<dbReference type="PROSITE" id="PS00165">
    <property type="entry name" value="DEHYDRATASE_SER_THR"/>
    <property type="match status" value="1"/>
</dbReference>
<evidence type="ECO:0000313" key="13">
    <source>
        <dbReference type="Proteomes" id="UP000095009"/>
    </source>
</evidence>
<dbReference type="PANTHER" id="PTHR48078:SF2">
    <property type="entry name" value="CATABOLIC L-SERINE_THREONINE DEHYDRATASE"/>
    <property type="match status" value="1"/>
</dbReference>
<dbReference type="GO" id="GO:0009097">
    <property type="term" value="P:isoleucine biosynthetic process"/>
    <property type="evidence" value="ECO:0007669"/>
    <property type="project" value="TreeGrafter"/>
</dbReference>
<dbReference type="GO" id="GO:0004794">
    <property type="term" value="F:threonine deaminase activity"/>
    <property type="evidence" value="ECO:0007669"/>
    <property type="project" value="TreeGrafter"/>
</dbReference>
<evidence type="ECO:0000256" key="4">
    <source>
        <dbReference type="ARBA" id="ARBA00010869"/>
    </source>
</evidence>
<evidence type="ECO:0000256" key="3">
    <source>
        <dbReference type="ARBA" id="ARBA00004742"/>
    </source>
</evidence>
<evidence type="ECO:0000256" key="8">
    <source>
        <dbReference type="ARBA" id="ARBA00022898"/>
    </source>
</evidence>
<evidence type="ECO:0000256" key="1">
    <source>
        <dbReference type="ARBA" id="ARBA00001933"/>
    </source>
</evidence>
<proteinExistence type="inferred from homology"/>
<reference evidence="12 13" key="1">
    <citation type="journal article" date="2016" name="Proc. Natl. Acad. Sci. U.S.A.">
        <title>Comparative genomics of biotechnologically important yeasts.</title>
        <authorList>
            <person name="Riley R."/>
            <person name="Haridas S."/>
            <person name="Wolfe K.H."/>
            <person name="Lopes M.R."/>
            <person name="Hittinger C.T."/>
            <person name="Goeker M."/>
            <person name="Salamov A.A."/>
            <person name="Wisecaver J.H."/>
            <person name="Long T.M."/>
            <person name="Calvey C.H."/>
            <person name="Aerts A.L."/>
            <person name="Barry K.W."/>
            <person name="Choi C."/>
            <person name="Clum A."/>
            <person name="Coughlan A.Y."/>
            <person name="Deshpande S."/>
            <person name="Douglass A.P."/>
            <person name="Hanson S.J."/>
            <person name="Klenk H.-P."/>
            <person name="LaButti K.M."/>
            <person name="Lapidus A."/>
            <person name="Lindquist E.A."/>
            <person name="Lipzen A.M."/>
            <person name="Meier-Kolthoff J.P."/>
            <person name="Ohm R.A."/>
            <person name="Otillar R.P."/>
            <person name="Pangilinan J.L."/>
            <person name="Peng Y."/>
            <person name="Rokas A."/>
            <person name="Rosa C.A."/>
            <person name="Scheuner C."/>
            <person name="Sibirny A.A."/>
            <person name="Slot J.C."/>
            <person name="Stielow J.B."/>
            <person name="Sun H."/>
            <person name="Kurtzman C.P."/>
            <person name="Blackwell M."/>
            <person name="Grigoriev I.V."/>
            <person name="Jeffries T.W."/>
        </authorList>
    </citation>
    <scope>NUCLEOTIDE SEQUENCE [LARGE SCALE GENOMIC DNA]</scope>
    <source>
        <strain evidence="12 13">DSM 6958</strain>
    </source>
</reference>
<name>A0A1E3PD10_9ASCO</name>
<evidence type="ECO:0000256" key="6">
    <source>
        <dbReference type="ARBA" id="ARBA00022432"/>
    </source>
</evidence>
<dbReference type="InterPro" id="IPR050147">
    <property type="entry name" value="Ser/Thr_Dehydratase"/>
</dbReference>
<sequence length="351" mass="38492">MTIKSDMEGRWLRKPYIQTPLIPSLYLSKLAGCRVLMKMETCQSSGSFKSRGLGYLVQQTLLHTSPNPGQELHFFSSSGGNAGYATAVACQQYRQKCTVCVPLRTSSRMVDRIRMTGATVISHGQTIGEADKYLHTVLMTQCDTKVEIPIYCHPYNNPIVWKGNSTLASEIIDQTDHEKEKVPSLIICSVGGGGLYNGLVSGFLGAGGHRKKEWKEVPILAVETTGCATLYKSLKAQSLITQQADDYTIALSLATPDITPETLEYANGLYPTHSIIVEDRDAANACIRFAEDHKVLVEPACGTALAAIYQERLKEIVPKLTPDDTVVVVVCGGSAVDCQTLQEYRNNYFEV</sequence>
<dbReference type="GO" id="GO:0006094">
    <property type="term" value="P:gluconeogenesis"/>
    <property type="evidence" value="ECO:0007669"/>
    <property type="project" value="UniProtKB-KW"/>
</dbReference>
<dbReference type="FunFam" id="3.40.50.1100:FF:000040">
    <property type="entry name" value="L-serine dehydratase, putative"/>
    <property type="match status" value="1"/>
</dbReference>
<comment type="catalytic activity">
    <reaction evidence="10">
        <text>L-serine = pyruvate + NH4(+)</text>
        <dbReference type="Rhea" id="RHEA:19169"/>
        <dbReference type="ChEBI" id="CHEBI:15361"/>
        <dbReference type="ChEBI" id="CHEBI:28938"/>
        <dbReference type="ChEBI" id="CHEBI:33384"/>
        <dbReference type="EC" id="4.3.1.17"/>
    </reaction>
</comment>
<evidence type="ECO:0000256" key="9">
    <source>
        <dbReference type="ARBA" id="ARBA00023239"/>
    </source>
</evidence>
<comment type="similarity">
    <text evidence="4">Belongs to the serine/threonine dehydratase family.</text>
</comment>
<dbReference type="GO" id="GO:0005737">
    <property type="term" value="C:cytoplasm"/>
    <property type="evidence" value="ECO:0007669"/>
    <property type="project" value="UniProtKB-SubCell"/>
</dbReference>
<evidence type="ECO:0000256" key="7">
    <source>
        <dbReference type="ARBA" id="ARBA00022490"/>
    </source>
</evidence>
<dbReference type="Proteomes" id="UP000095009">
    <property type="component" value="Unassembled WGS sequence"/>
</dbReference>
<protein>
    <recommendedName>
        <fullName evidence="5">L-serine ammonia-lyase</fullName>
        <ecNumber evidence="5">4.3.1.17</ecNumber>
    </recommendedName>
</protein>
<dbReference type="AlphaFoldDB" id="A0A1E3PD10"/>
<evidence type="ECO:0000256" key="5">
    <source>
        <dbReference type="ARBA" id="ARBA00012093"/>
    </source>
</evidence>
<dbReference type="Pfam" id="PF00291">
    <property type="entry name" value="PALP"/>
    <property type="match status" value="1"/>
</dbReference>
<keyword evidence="9" id="KW-0456">Lyase</keyword>
<evidence type="ECO:0000313" key="12">
    <source>
        <dbReference type="EMBL" id="ODQ63094.1"/>
    </source>
</evidence>
<dbReference type="InterPro" id="IPR036052">
    <property type="entry name" value="TrpB-like_PALP_sf"/>
</dbReference>
<dbReference type="Gene3D" id="3.40.50.1100">
    <property type="match status" value="2"/>
</dbReference>
<evidence type="ECO:0000256" key="10">
    <source>
        <dbReference type="ARBA" id="ARBA00049406"/>
    </source>
</evidence>
<feature type="domain" description="Tryptophan synthase beta chain-like PALP" evidence="11">
    <location>
        <begin position="15"/>
        <end position="332"/>
    </location>
</feature>
<gene>
    <name evidence="12" type="ORF">NADFUDRAFT_53742</name>
</gene>
<dbReference type="InterPro" id="IPR000634">
    <property type="entry name" value="Ser/Thr_deHydtase_PyrdxlP-BS"/>
</dbReference>
<dbReference type="EMBL" id="KV454416">
    <property type="protein sequence ID" value="ODQ63094.1"/>
    <property type="molecule type" value="Genomic_DNA"/>
</dbReference>
<dbReference type="PANTHER" id="PTHR48078">
    <property type="entry name" value="THREONINE DEHYDRATASE, MITOCHONDRIAL-RELATED"/>
    <property type="match status" value="1"/>
</dbReference>
<organism evidence="12 13">
    <name type="scientific">Nadsonia fulvescens var. elongata DSM 6958</name>
    <dbReference type="NCBI Taxonomy" id="857566"/>
    <lineage>
        <taxon>Eukaryota</taxon>
        <taxon>Fungi</taxon>
        <taxon>Dikarya</taxon>
        <taxon>Ascomycota</taxon>
        <taxon>Saccharomycotina</taxon>
        <taxon>Dipodascomycetes</taxon>
        <taxon>Dipodascales</taxon>
        <taxon>Dipodascales incertae sedis</taxon>
        <taxon>Nadsonia</taxon>
    </lineage>
</organism>
<keyword evidence="7" id="KW-0963">Cytoplasm</keyword>
<dbReference type="OrthoDB" id="7773036at2759"/>
<keyword evidence="6" id="KW-0312">Gluconeogenesis</keyword>
<dbReference type="GO" id="GO:0030170">
    <property type="term" value="F:pyridoxal phosphate binding"/>
    <property type="evidence" value="ECO:0007669"/>
    <property type="project" value="InterPro"/>
</dbReference>